<evidence type="ECO:0000313" key="3">
    <source>
        <dbReference type="Proteomes" id="UP001610063"/>
    </source>
</evidence>
<comment type="caution">
    <text evidence="2">The sequence shown here is derived from an EMBL/GenBank/DDBJ whole genome shotgun (WGS) entry which is preliminary data.</text>
</comment>
<dbReference type="SUPFAM" id="SSF53822">
    <property type="entry name" value="Periplasmic binding protein-like I"/>
    <property type="match status" value="1"/>
</dbReference>
<feature type="chain" id="PRO_5046127355" description="Leucine-binding protein domain-containing protein" evidence="1">
    <location>
        <begin position="20"/>
        <end position="619"/>
    </location>
</feature>
<dbReference type="Proteomes" id="UP001610063">
    <property type="component" value="Unassembled WGS sequence"/>
</dbReference>
<accession>A0ABW7N6Z2</accession>
<evidence type="ECO:0008006" key="4">
    <source>
        <dbReference type="Google" id="ProtNLM"/>
    </source>
</evidence>
<evidence type="ECO:0000256" key="1">
    <source>
        <dbReference type="SAM" id="SignalP"/>
    </source>
</evidence>
<dbReference type="EMBL" id="JBIPKE010000013">
    <property type="protein sequence ID" value="MFH6982865.1"/>
    <property type="molecule type" value="Genomic_DNA"/>
</dbReference>
<dbReference type="InterPro" id="IPR011990">
    <property type="entry name" value="TPR-like_helical_dom_sf"/>
</dbReference>
<name>A0ABW7N6Z2_9BACT</name>
<keyword evidence="3" id="KW-1185">Reference proteome</keyword>
<dbReference type="Gene3D" id="3.40.50.2300">
    <property type="match status" value="2"/>
</dbReference>
<sequence>MKKYLLLSGMLLVCVFAYAQREQAEYLEAKRLFNNAQYSSAKAAFGALSQSEVFGRHASFYFGLCAFQQEDFAVAKDMWRQVLIQFPTWDQKPEVLFWLAYANFMTGDFSRALEYSTQLTSETLNTEDEERMIATFISSLDLAEVDSLFSEYPDSKPLAEVLVKKLNAATYSERDIQRIDELVTEWGFDINTIAEYELPLVRKEVYNIAVVMPFLYESLQNTSLITQNSLVMDMYQGMLMAAEDLTKRGEPVNIFPYDTKRKASATKKILENKGFENTDLIIGPLYPEPNALVDQYSVANKINKFNPISSNSDVVGENPFSFLMRPSYETMAVKCAEFAIAENKNPYAMIFYEQSVRDSVFAAIYKQQLEEAGFEVVLFREITKDNSRQLLDTLWAQYDQYLTQEEADSIQEIRGRFVKSRRIRRDEMDRMSRNPDFVLPISYDDDQNRIVYYEKLFRIAPDSIGHILAATRSNLFANNLISAVETRGDSIRLYGYGDWLDFTMLSFNQLDRLGVALSDPDYKDRNSFYYRDFQERFIAKYKTRPSVNHLRGYELVYFAGHMMHQYGKYFQTDLRSGVYRKGRIFEGFRYGVANDNQVVPMVRFKDSKLEVVNREMYED</sequence>
<gene>
    <name evidence="2" type="ORF">ACHKAR_05425</name>
</gene>
<protein>
    <recommendedName>
        <fullName evidence="4">Leucine-binding protein domain-containing protein</fullName>
    </recommendedName>
</protein>
<evidence type="ECO:0000313" key="2">
    <source>
        <dbReference type="EMBL" id="MFH6982865.1"/>
    </source>
</evidence>
<feature type="signal peptide" evidence="1">
    <location>
        <begin position="1"/>
        <end position="19"/>
    </location>
</feature>
<keyword evidence="1" id="KW-0732">Signal</keyword>
<dbReference type="RefSeq" id="WP_395416498.1">
    <property type="nucleotide sequence ID" value="NZ_JBIPKE010000013.1"/>
</dbReference>
<organism evidence="2 3">
    <name type="scientific">Marinoscillum luteum</name>
    <dbReference type="NCBI Taxonomy" id="861051"/>
    <lineage>
        <taxon>Bacteria</taxon>
        <taxon>Pseudomonadati</taxon>
        <taxon>Bacteroidota</taxon>
        <taxon>Cytophagia</taxon>
        <taxon>Cytophagales</taxon>
        <taxon>Reichenbachiellaceae</taxon>
        <taxon>Marinoscillum</taxon>
    </lineage>
</organism>
<proteinExistence type="predicted"/>
<dbReference type="SUPFAM" id="SSF48452">
    <property type="entry name" value="TPR-like"/>
    <property type="match status" value="1"/>
</dbReference>
<reference evidence="2 3" key="1">
    <citation type="journal article" date="2013" name="Int. J. Syst. Evol. Microbiol.">
        <title>Marinoscillum luteum sp. nov., isolated from marine sediment.</title>
        <authorList>
            <person name="Cha I.T."/>
            <person name="Park S.J."/>
            <person name="Kim S.J."/>
            <person name="Kim J.G."/>
            <person name="Jung M.Y."/>
            <person name="Shin K.S."/>
            <person name="Kwon K.K."/>
            <person name="Yang S.H."/>
            <person name="Seo Y.S."/>
            <person name="Rhee S.K."/>
        </authorList>
    </citation>
    <scope>NUCLEOTIDE SEQUENCE [LARGE SCALE GENOMIC DNA]</scope>
    <source>
        <strain evidence="2 3">KCTC 23939</strain>
    </source>
</reference>
<dbReference type="InterPro" id="IPR028082">
    <property type="entry name" value="Peripla_BP_I"/>
</dbReference>
<dbReference type="CDD" id="cd06268">
    <property type="entry name" value="PBP1_ABC_transporter_LIVBP-like"/>
    <property type="match status" value="1"/>
</dbReference>
<dbReference type="Gene3D" id="1.25.40.10">
    <property type="entry name" value="Tetratricopeptide repeat domain"/>
    <property type="match status" value="1"/>
</dbReference>